<evidence type="ECO:0000259" key="7">
    <source>
        <dbReference type="PROSITE" id="PS50103"/>
    </source>
</evidence>
<dbReference type="Gene3D" id="4.10.1000.10">
    <property type="entry name" value="Zinc finger, CCCH-type"/>
    <property type="match status" value="3"/>
</dbReference>
<dbReference type="InterPro" id="IPR036855">
    <property type="entry name" value="Znf_CCCH_sf"/>
</dbReference>
<dbReference type="EMBL" id="CDMY01000929">
    <property type="protein sequence ID" value="CEM37189.1"/>
    <property type="molecule type" value="Genomic_DNA"/>
</dbReference>
<evidence type="ECO:0000256" key="3">
    <source>
        <dbReference type="ARBA" id="ARBA00022771"/>
    </source>
</evidence>
<dbReference type="InterPro" id="IPR045877">
    <property type="entry name" value="ZFP36-like"/>
</dbReference>
<organism evidence="8 9">
    <name type="scientific">Vitrella brassicaformis (strain CCMP3155)</name>
    <dbReference type="NCBI Taxonomy" id="1169540"/>
    <lineage>
        <taxon>Eukaryota</taxon>
        <taxon>Sar</taxon>
        <taxon>Alveolata</taxon>
        <taxon>Colpodellida</taxon>
        <taxon>Vitrellaceae</taxon>
        <taxon>Vitrella</taxon>
    </lineage>
</organism>
<name>A0A0G4H120_VITBC</name>
<feature type="zinc finger region" description="C3H1-type" evidence="5">
    <location>
        <begin position="49"/>
        <end position="76"/>
    </location>
</feature>
<feature type="domain" description="C3H1-type" evidence="7">
    <location>
        <begin position="49"/>
        <end position="76"/>
    </location>
</feature>
<evidence type="ECO:0000256" key="2">
    <source>
        <dbReference type="ARBA" id="ARBA00022737"/>
    </source>
</evidence>
<dbReference type="GO" id="GO:0008270">
    <property type="term" value="F:zinc ion binding"/>
    <property type="evidence" value="ECO:0007669"/>
    <property type="project" value="UniProtKB-KW"/>
</dbReference>
<dbReference type="Pfam" id="PF00642">
    <property type="entry name" value="zf-CCCH"/>
    <property type="match status" value="2"/>
</dbReference>
<reference evidence="8 9" key="1">
    <citation type="submission" date="2014-11" db="EMBL/GenBank/DDBJ databases">
        <authorList>
            <person name="Zhu J."/>
            <person name="Qi W."/>
            <person name="Song R."/>
        </authorList>
    </citation>
    <scope>NUCLEOTIDE SEQUENCE [LARGE SCALE GENOMIC DNA]</scope>
</reference>
<feature type="compositionally biased region" description="Low complexity" evidence="6">
    <location>
        <begin position="224"/>
        <end position="240"/>
    </location>
</feature>
<dbReference type="InterPro" id="IPR000571">
    <property type="entry name" value="Znf_CCCH"/>
</dbReference>
<evidence type="ECO:0000256" key="6">
    <source>
        <dbReference type="SAM" id="MobiDB-lite"/>
    </source>
</evidence>
<dbReference type="STRING" id="1169540.A0A0G4H120"/>
<protein>
    <recommendedName>
        <fullName evidence="7">C3H1-type domain-containing protein</fullName>
    </recommendedName>
</protein>
<dbReference type="OrthoDB" id="430732at2759"/>
<evidence type="ECO:0000256" key="5">
    <source>
        <dbReference type="PROSITE-ProRule" id="PRU00723"/>
    </source>
</evidence>
<accession>A0A0G4H120</accession>
<dbReference type="SUPFAM" id="SSF90229">
    <property type="entry name" value="CCCH zinc finger"/>
    <property type="match status" value="2"/>
</dbReference>
<evidence type="ECO:0000256" key="4">
    <source>
        <dbReference type="ARBA" id="ARBA00022833"/>
    </source>
</evidence>
<proteinExistence type="predicted"/>
<dbReference type="VEuPathDB" id="CryptoDB:Vbra_6466"/>
<keyword evidence="2" id="KW-0677">Repeat</keyword>
<feature type="zinc finger region" description="C3H1-type" evidence="5">
    <location>
        <begin position="84"/>
        <end position="111"/>
    </location>
</feature>
<feature type="domain" description="C3H1-type" evidence="7">
    <location>
        <begin position="84"/>
        <end position="111"/>
    </location>
</feature>
<keyword evidence="4 5" id="KW-0862">Zinc</keyword>
<dbReference type="PANTHER" id="PTHR12547">
    <property type="entry name" value="CCCH ZINC FINGER/TIS11-RELATED"/>
    <property type="match status" value="1"/>
</dbReference>
<evidence type="ECO:0000313" key="8">
    <source>
        <dbReference type="EMBL" id="CEM37189.1"/>
    </source>
</evidence>
<dbReference type="Proteomes" id="UP000041254">
    <property type="component" value="Unassembled WGS sequence"/>
</dbReference>
<sequence>MDQFFKTKLCPCNGSASPSAAVVVAGTCLKGFYCTYAHSPEELRPAKNLTKTKLCQLWRKGACTQGALCNYAHGRNELRCTDDYYKTRLCRFWQRGECLAGQQCRHAHGLEELQPRKYRLTEREKTKAKARKHARFLETSGPQQVIYLPSDHTPDLSTPSPSPPPYDFHAPTVLKLPAMVLPMRGNGHSQSNAMMGVQPDTPLPMSFHEWGQSTASADEGKTHSTPSLSSMPSPFSSPLGPSAAAAAESAAGAVGGHVGVRAAVDESLCVRDKSHHVRKTTVDFESDLAFIAKSTAALLNLDDHL</sequence>
<dbReference type="PROSITE" id="PS50103">
    <property type="entry name" value="ZF_C3H1"/>
    <property type="match status" value="2"/>
</dbReference>
<evidence type="ECO:0000256" key="1">
    <source>
        <dbReference type="ARBA" id="ARBA00022723"/>
    </source>
</evidence>
<dbReference type="GO" id="GO:0003729">
    <property type="term" value="F:mRNA binding"/>
    <property type="evidence" value="ECO:0007669"/>
    <property type="project" value="InterPro"/>
</dbReference>
<keyword evidence="1 5" id="KW-0479">Metal-binding</keyword>
<dbReference type="InParanoid" id="A0A0G4H120"/>
<keyword evidence="3 5" id="KW-0863">Zinc-finger</keyword>
<gene>
    <name evidence="8" type="ORF">Vbra_6466</name>
</gene>
<evidence type="ECO:0000313" key="9">
    <source>
        <dbReference type="Proteomes" id="UP000041254"/>
    </source>
</evidence>
<dbReference type="SMART" id="SM00356">
    <property type="entry name" value="ZnF_C3H1"/>
    <property type="match status" value="3"/>
</dbReference>
<feature type="region of interest" description="Disordered" evidence="6">
    <location>
        <begin position="212"/>
        <end position="240"/>
    </location>
</feature>
<dbReference type="AlphaFoldDB" id="A0A0G4H120"/>
<keyword evidence="9" id="KW-1185">Reference proteome</keyword>